<sequence>ISGETKAIDFVSRLCDAGTTGEPRKNALSQALASLDSEYASKFSDLSIRKKELQETKYKYENLSDLAESLGHLQESIDDNTRQLKHSENSLTSTGNVLEYDAAKTRSHKLIQIITARIQYDRAKEALKESDGEEPAKRLAYIVDLQNAHETLQTYLSTPASNSELEELKDGFLAWQGAALVFAIQQADYVKLHEIQKIYQSLARQDEFTGIFRRVCSSRLKDLDLTTVDSIQTLFSTLNREVEYILEHYLTVIRRFKDEKEENSILSHAVAEGLENLDLSTPISSMVGEHEDPIALCSLVNASFNDYHERIAKDETKAKFVELISIIKEKSLKSIEAPLRSSFTNVVLNKLNGLELKGSSHRQHVENLNTFLTETIQLLEDIIVNTVNLFGEQKAVNVYKHAIDRFLDNFSTKLKAWEYYKSSSGQMRSVDDIFMVCSSSGHIVHALQEMKKIAESDSYKMNLKAFTRFNTQCCDRILKRGAESVVEKMKESIQSIKKDETDDTHTRSLPLFSISPHEYMTNAAQDLLHLFHKFEQFFLDDNFINAFHVALKKKMEGDEILKSIIADISGRVVIEFIDAVGEVTTMRHSHAKQFLVDTTFLKDALFDLRYDNLEELTKQEEKLKKIVDSK</sequence>
<evidence type="ECO:0000256" key="4">
    <source>
        <dbReference type="ARBA" id="ARBA00022448"/>
    </source>
</evidence>
<dbReference type="GO" id="GO:0006890">
    <property type="term" value="P:retrograde vesicle-mediated transport, Golgi to endoplasmic reticulum"/>
    <property type="evidence" value="ECO:0007669"/>
    <property type="project" value="TreeGrafter"/>
</dbReference>
<keyword evidence="6" id="KW-0333">Golgi apparatus</keyword>
<feature type="non-terminal residue" evidence="9">
    <location>
        <position position="1"/>
    </location>
</feature>
<comment type="subcellular location">
    <subcellularLocation>
        <location evidence="1">Golgi apparatus membrane</location>
        <topology evidence="1">Peripheral membrane protein</topology>
    </subcellularLocation>
</comment>
<protein>
    <recommendedName>
        <fullName evidence="3">Conserved oligomeric Golgi complex subunit 7</fullName>
    </recommendedName>
    <alternativeName>
        <fullName evidence="8">Component of oligomeric Golgi complex 7</fullName>
    </alternativeName>
</protein>
<reference evidence="10" key="1">
    <citation type="submission" date="2022-10" db="EMBL/GenBank/DDBJ databases">
        <title>Genome assembly of Pristionchus species.</title>
        <authorList>
            <person name="Yoshida K."/>
            <person name="Sommer R.J."/>
        </authorList>
    </citation>
    <scope>NUCLEOTIDE SEQUENCE [LARGE SCALE GENOMIC DNA]</scope>
    <source>
        <strain evidence="10">RS5460</strain>
    </source>
</reference>
<dbReference type="EMBL" id="BTRK01000006">
    <property type="protein sequence ID" value="GMR60487.1"/>
    <property type="molecule type" value="Genomic_DNA"/>
</dbReference>
<evidence type="ECO:0000256" key="6">
    <source>
        <dbReference type="ARBA" id="ARBA00023034"/>
    </source>
</evidence>
<evidence type="ECO:0000256" key="3">
    <source>
        <dbReference type="ARBA" id="ARBA00020984"/>
    </source>
</evidence>
<dbReference type="InterPro" id="IPR019335">
    <property type="entry name" value="COG7"/>
</dbReference>
<dbReference type="GO" id="GO:0007030">
    <property type="term" value="P:Golgi organization"/>
    <property type="evidence" value="ECO:0007669"/>
    <property type="project" value="TreeGrafter"/>
</dbReference>
<evidence type="ECO:0000256" key="8">
    <source>
        <dbReference type="ARBA" id="ARBA00031345"/>
    </source>
</evidence>
<organism evidence="9 10">
    <name type="scientific">Pristionchus mayeri</name>
    <dbReference type="NCBI Taxonomy" id="1317129"/>
    <lineage>
        <taxon>Eukaryota</taxon>
        <taxon>Metazoa</taxon>
        <taxon>Ecdysozoa</taxon>
        <taxon>Nematoda</taxon>
        <taxon>Chromadorea</taxon>
        <taxon>Rhabditida</taxon>
        <taxon>Rhabditina</taxon>
        <taxon>Diplogasteromorpha</taxon>
        <taxon>Diplogasteroidea</taxon>
        <taxon>Neodiplogasteridae</taxon>
        <taxon>Pristionchus</taxon>
    </lineage>
</organism>
<keyword evidence="10" id="KW-1185">Reference proteome</keyword>
<accession>A0AAN5DE30</accession>
<evidence type="ECO:0000313" key="10">
    <source>
        <dbReference type="Proteomes" id="UP001328107"/>
    </source>
</evidence>
<keyword evidence="4" id="KW-0813">Transport</keyword>
<dbReference type="AlphaFoldDB" id="A0AAN5DE30"/>
<dbReference type="GO" id="GO:0017119">
    <property type="term" value="C:Golgi transport complex"/>
    <property type="evidence" value="ECO:0007669"/>
    <property type="project" value="InterPro"/>
</dbReference>
<feature type="non-terminal residue" evidence="9">
    <location>
        <position position="630"/>
    </location>
</feature>
<evidence type="ECO:0000256" key="1">
    <source>
        <dbReference type="ARBA" id="ARBA00004395"/>
    </source>
</evidence>
<comment type="caution">
    <text evidence="9">The sequence shown here is derived from an EMBL/GenBank/DDBJ whole genome shotgun (WGS) entry which is preliminary data.</text>
</comment>
<dbReference type="Proteomes" id="UP001328107">
    <property type="component" value="Unassembled WGS sequence"/>
</dbReference>
<evidence type="ECO:0000313" key="9">
    <source>
        <dbReference type="EMBL" id="GMR60487.1"/>
    </source>
</evidence>
<dbReference type="GO" id="GO:0006886">
    <property type="term" value="P:intracellular protein transport"/>
    <property type="evidence" value="ECO:0007669"/>
    <property type="project" value="InterPro"/>
</dbReference>
<dbReference type="GO" id="GO:0000139">
    <property type="term" value="C:Golgi membrane"/>
    <property type="evidence" value="ECO:0007669"/>
    <property type="project" value="UniProtKB-SubCell"/>
</dbReference>
<keyword evidence="5" id="KW-0653">Protein transport</keyword>
<keyword evidence="7" id="KW-0472">Membrane</keyword>
<name>A0AAN5DE30_9BILA</name>
<evidence type="ECO:0000256" key="5">
    <source>
        <dbReference type="ARBA" id="ARBA00022927"/>
    </source>
</evidence>
<comment type="similarity">
    <text evidence="2">Belongs to the COG7 family.</text>
</comment>
<evidence type="ECO:0000256" key="2">
    <source>
        <dbReference type="ARBA" id="ARBA00005831"/>
    </source>
</evidence>
<dbReference type="PANTHER" id="PTHR21443:SF0">
    <property type="entry name" value="CONSERVED OLIGOMERIC GOLGI COMPLEX SUBUNIT 7"/>
    <property type="match status" value="1"/>
</dbReference>
<evidence type="ECO:0000256" key="7">
    <source>
        <dbReference type="ARBA" id="ARBA00023136"/>
    </source>
</evidence>
<proteinExistence type="inferred from homology"/>
<dbReference type="PANTHER" id="PTHR21443">
    <property type="entry name" value="CONSERVED OLIGOMERIC GOLGI COMPLEX COMPONENT 7"/>
    <property type="match status" value="1"/>
</dbReference>
<gene>
    <name evidence="9" type="ORF">PMAYCL1PPCAC_30682</name>
</gene>